<proteinExistence type="predicted"/>
<sequence length="83" mass="9055">VLDFLKFAISTGLISKEDIILKLDLQILKEIPTTEPLGFSEGLNTLVNSTFRSLNTLSYSDNNTLENSDQLKPIKSLGGISNG</sequence>
<dbReference type="EMBL" id="BARW01002141">
    <property type="protein sequence ID" value="GAI68025.1"/>
    <property type="molecule type" value="Genomic_DNA"/>
</dbReference>
<dbReference type="AlphaFoldDB" id="X1RXV9"/>
<gene>
    <name evidence="1" type="ORF">S12H4_06191</name>
</gene>
<reference evidence="1" key="1">
    <citation type="journal article" date="2014" name="Front. Microbiol.">
        <title>High frequency of phylogenetically diverse reductive dehalogenase-homologous genes in deep subseafloor sedimentary metagenomes.</title>
        <authorList>
            <person name="Kawai M."/>
            <person name="Futagami T."/>
            <person name="Toyoda A."/>
            <person name="Takaki Y."/>
            <person name="Nishi S."/>
            <person name="Hori S."/>
            <person name="Arai W."/>
            <person name="Tsubouchi T."/>
            <person name="Morono Y."/>
            <person name="Uchiyama I."/>
            <person name="Ito T."/>
            <person name="Fujiyama A."/>
            <person name="Inagaki F."/>
            <person name="Takami H."/>
        </authorList>
    </citation>
    <scope>NUCLEOTIDE SEQUENCE</scope>
    <source>
        <strain evidence="1">Expedition CK06-06</strain>
    </source>
</reference>
<protein>
    <submittedName>
        <fullName evidence="1">Uncharacterized protein</fullName>
    </submittedName>
</protein>
<name>X1RXV9_9ZZZZ</name>
<comment type="caution">
    <text evidence="1">The sequence shown here is derived from an EMBL/GenBank/DDBJ whole genome shotgun (WGS) entry which is preliminary data.</text>
</comment>
<accession>X1RXV9</accession>
<organism evidence="1">
    <name type="scientific">marine sediment metagenome</name>
    <dbReference type="NCBI Taxonomy" id="412755"/>
    <lineage>
        <taxon>unclassified sequences</taxon>
        <taxon>metagenomes</taxon>
        <taxon>ecological metagenomes</taxon>
    </lineage>
</organism>
<feature type="non-terminal residue" evidence="1">
    <location>
        <position position="1"/>
    </location>
</feature>
<evidence type="ECO:0000313" key="1">
    <source>
        <dbReference type="EMBL" id="GAI68025.1"/>
    </source>
</evidence>